<dbReference type="EMBL" id="VIGD01000008">
    <property type="protein sequence ID" value="TQE90821.1"/>
    <property type="molecule type" value="Genomic_DNA"/>
</dbReference>
<evidence type="ECO:0000313" key="1">
    <source>
        <dbReference type="EMBL" id="TQE90821.1"/>
    </source>
</evidence>
<dbReference type="Proteomes" id="UP000315753">
    <property type="component" value="Unassembled WGS sequence"/>
</dbReference>
<gene>
    <name evidence="1" type="ORF">FKZ59_07370</name>
</gene>
<name>A0A540V280_9BACL</name>
<proteinExistence type="predicted"/>
<dbReference type="RefSeq" id="WP_141602113.1">
    <property type="nucleotide sequence ID" value="NZ_JARMSB010000008.1"/>
</dbReference>
<keyword evidence="2" id="KW-1185">Reference proteome</keyword>
<protein>
    <submittedName>
        <fullName evidence="1">YolD-like family protein</fullName>
    </submittedName>
</protein>
<dbReference type="OrthoDB" id="1644322at2"/>
<organism evidence="1 2">
    <name type="scientific">Ureibacillus terrenus</name>
    <dbReference type="NCBI Taxonomy" id="118246"/>
    <lineage>
        <taxon>Bacteria</taxon>
        <taxon>Bacillati</taxon>
        <taxon>Bacillota</taxon>
        <taxon>Bacilli</taxon>
        <taxon>Bacillales</taxon>
        <taxon>Caryophanaceae</taxon>
        <taxon>Ureibacillus</taxon>
    </lineage>
</organism>
<reference evidence="1 2" key="1">
    <citation type="submission" date="2019-06" db="EMBL/GenBank/DDBJ databases">
        <title>Genome sequence of Ureibacillus terrenus.</title>
        <authorList>
            <person name="Maclea K.S."/>
            <person name="Simoes M."/>
        </authorList>
    </citation>
    <scope>NUCLEOTIDE SEQUENCE [LARGE SCALE GENOMIC DNA]</scope>
    <source>
        <strain evidence="1 2">ATCC BAA-384</strain>
    </source>
</reference>
<dbReference type="InterPro" id="IPR014962">
    <property type="entry name" value="YolD"/>
</dbReference>
<accession>A0A540V280</accession>
<sequence length="106" mass="12563">MIRDRGNIKWNAMMLPEHVKMLREWREKDRCEERPVLDEWALQDLNEQLIAACANHCEVELKIWQNRRIFKAAGKIAELDGKRRICTFEDGRAFPFESICGITVME</sequence>
<dbReference type="AlphaFoldDB" id="A0A540V280"/>
<comment type="caution">
    <text evidence="1">The sequence shown here is derived from an EMBL/GenBank/DDBJ whole genome shotgun (WGS) entry which is preliminary data.</text>
</comment>
<evidence type="ECO:0000313" key="2">
    <source>
        <dbReference type="Proteomes" id="UP000315753"/>
    </source>
</evidence>
<dbReference type="Pfam" id="PF08863">
    <property type="entry name" value="YolD"/>
    <property type="match status" value="1"/>
</dbReference>